<dbReference type="InterPro" id="IPR011234">
    <property type="entry name" value="Fumarylacetoacetase-like_C"/>
</dbReference>
<dbReference type="PANTHER" id="PTHR11820">
    <property type="entry name" value="ACYLPYRUVASE"/>
    <property type="match status" value="1"/>
</dbReference>
<feature type="domain" description="Fumarylacetoacetase-like C-terminal" evidence="3">
    <location>
        <begin position="99"/>
        <end position="309"/>
    </location>
</feature>
<evidence type="ECO:0000313" key="4">
    <source>
        <dbReference type="EMBL" id="SFR05609.1"/>
    </source>
</evidence>
<reference evidence="5" key="1">
    <citation type="submission" date="2016-10" db="EMBL/GenBank/DDBJ databases">
        <authorList>
            <person name="Varghese N."/>
            <person name="Submissions S."/>
        </authorList>
    </citation>
    <scope>NUCLEOTIDE SEQUENCE [LARGE SCALE GENOMIC DNA]</scope>
    <source>
        <strain evidence="5">DSM 3669</strain>
    </source>
</reference>
<dbReference type="GO" id="GO:0046872">
    <property type="term" value="F:metal ion binding"/>
    <property type="evidence" value="ECO:0007669"/>
    <property type="project" value="UniProtKB-KW"/>
</dbReference>
<dbReference type="Proteomes" id="UP000199584">
    <property type="component" value="Unassembled WGS sequence"/>
</dbReference>
<gene>
    <name evidence="4" type="ORF">SAMN05660706_11258</name>
</gene>
<dbReference type="PANTHER" id="PTHR11820:SF7">
    <property type="entry name" value="ACYLPYRUVASE FAHD1, MITOCHONDRIAL"/>
    <property type="match status" value="1"/>
</dbReference>
<sequence length="310" mass="34278">MHFATFILDNKEKIGVLTADRQGIIPIEEIIPENPPHTMLELIKRFDHENKERGHTSCGGMSPTNDYLALIRKATVEKNGISLDMVKITAPIPHPARGVICLGKNYREHVKEMAGAASEAEKIPAYPVYFLKMVDRAAGHNDNIPAHAGITTELDYEVELAVVIGKQGQNIPAEKAEEYIFGYTIINDITARNLQRQHAQWFRGKSLDGTCPMGPYLVHKSAVKYPPELAIKCHVNGELRQNANTRDLIYSIEHIISEFSKGITLLPGDIISTGTPGGVGMGFKPGKFLQPGDEVECYIESIGRLRNKIG</sequence>
<name>A0A1I6DJK3_9FIRM</name>
<dbReference type="GO" id="GO:0016853">
    <property type="term" value="F:isomerase activity"/>
    <property type="evidence" value="ECO:0007669"/>
    <property type="project" value="UniProtKB-ARBA"/>
</dbReference>
<dbReference type="OrthoDB" id="9805307at2"/>
<keyword evidence="5" id="KW-1185">Reference proteome</keyword>
<comment type="similarity">
    <text evidence="1">Belongs to the FAH family.</text>
</comment>
<organism evidence="4 5">
    <name type="scientific">Desulfoscipio geothermicus DSM 3669</name>
    <dbReference type="NCBI Taxonomy" id="1121426"/>
    <lineage>
        <taxon>Bacteria</taxon>
        <taxon>Bacillati</taxon>
        <taxon>Bacillota</taxon>
        <taxon>Clostridia</taxon>
        <taxon>Eubacteriales</taxon>
        <taxon>Desulfallaceae</taxon>
        <taxon>Desulfoscipio</taxon>
    </lineage>
</organism>
<dbReference type="STRING" id="39060.SAMN05660706_11258"/>
<dbReference type="SUPFAM" id="SSF56529">
    <property type="entry name" value="FAH"/>
    <property type="match status" value="1"/>
</dbReference>
<accession>A0A1I6DJK3</accession>
<proteinExistence type="inferred from homology"/>
<dbReference type="GO" id="GO:0019752">
    <property type="term" value="P:carboxylic acid metabolic process"/>
    <property type="evidence" value="ECO:0007669"/>
    <property type="project" value="UniProtKB-ARBA"/>
</dbReference>
<keyword evidence="2" id="KW-0479">Metal-binding</keyword>
<dbReference type="FunFam" id="3.90.850.10:FF:000002">
    <property type="entry name" value="2-hydroxyhepta-2,4-diene-1,7-dioate isomerase"/>
    <property type="match status" value="1"/>
</dbReference>
<dbReference type="InterPro" id="IPR036663">
    <property type="entry name" value="Fumarylacetoacetase_C_sf"/>
</dbReference>
<dbReference type="EMBL" id="FOYM01000012">
    <property type="protein sequence ID" value="SFR05609.1"/>
    <property type="molecule type" value="Genomic_DNA"/>
</dbReference>
<evidence type="ECO:0000313" key="5">
    <source>
        <dbReference type="Proteomes" id="UP000199584"/>
    </source>
</evidence>
<evidence type="ECO:0000256" key="2">
    <source>
        <dbReference type="ARBA" id="ARBA00022723"/>
    </source>
</evidence>
<dbReference type="Pfam" id="PF01557">
    <property type="entry name" value="FAA_hydrolase"/>
    <property type="match status" value="1"/>
</dbReference>
<dbReference type="Gene3D" id="3.90.850.10">
    <property type="entry name" value="Fumarylacetoacetase-like, C-terminal domain"/>
    <property type="match status" value="1"/>
</dbReference>
<dbReference type="AlphaFoldDB" id="A0A1I6DJK3"/>
<evidence type="ECO:0000259" key="3">
    <source>
        <dbReference type="Pfam" id="PF01557"/>
    </source>
</evidence>
<dbReference type="RefSeq" id="WP_092483113.1">
    <property type="nucleotide sequence ID" value="NZ_FOYM01000012.1"/>
</dbReference>
<protein>
    <submittedName>
        <fullName evidence="4">2-keto-4-pentenoate hydratase/2-oxohepta-3-ene-1,7-dioic acid hydratase (Catechol pathway)</fullName>
    </submittedName>
</protein>
<dbReference type="GO" id="GO:0018773">
    <property type="term" value="F:acetylpyruvate hydrolase activity"/>
    <property type="evidence" value="ECO:0007669"/>
    <property type="project" value="TreeGrafter"/>
</dbReference>
<evidence type="ECO:0000256" key="1">
    <source>
        <dbReference type="ARBA" id="ARBA00010211"/>
    </source>
</evidence>